<reference evidence="3 4" key="1">
    <citation type="submission" date="2020-09" db="EMBL/GenBank/DDBJ databases">
        <title>Diversity and distribution of actinomycetes associated with coral in the coast of Hainan.</title>
        <authorList>
            <person name="Li F."/>
        </authorList>
    </citation>
    <scope>NUCLEOTIDE SEQUENCE [LARGE SCALE GENOMIC DNA]</scope>
    <source>
        <strain evidence="3 4">HNM0947</strain>
    </source>
</reference>
<name>A0ABR9PBH5_9ACTN</name>
<dbReference type="RefSeq" id="WP_193123785.1">
    <property type="nucleotide sequence ID" value="NZ_JADBGI010000021.1"/>
</dbReference>
<comment type="caution">
    <text evidence="3">The sequence shown here is derived from an EMBL/GenBank/DDBJ whole genome shotgun (WGS) entry which is preliminary data.</text>
</comment>
<evidence type="ECO:0000313" key="3">
    <source>
        <dbReference type="EMBL" id="MBE3001191.1"/>
    </source>
</evidence>
<feature type="transmembrane region" description="Helical" evidence="2">
    <location>
        <begin position="143"/>
        <end position="161"/>
    </location>
</feature>
<dbReference type="EMBL" id="JADBGI010000021">
    <property type="protein sequence ID" value="MBE3001191.1"/>
    <property type="molecule type" value="Genomic_DNA"/>
</dbReference>
<feature type="transmembrane region" description="Helical" evidence="2">
    <location>
        <begin position="59"/>
        <end position="80"/>
    </location>
</feature>
<feature type="region of interest" description="Disordered" evidence="1">
    <location>
        <begin position="1"/>
        <end position="46"/>
    </location>
</feature>
<gene>
    <name evidence="3" type="ORF">IDM40_21210</name>
</gene>
<evidence type="ECO:0000313" key="4">
    <source>
        <dbReference type="Proteomes" id="UP000806528"/>
    </source>
</evidence>
<keyword evidence="2" id="KW-1133">Transmembrane helix</keyword>
<feature type="transmembrane region" description="Helical" evidence="2">
    <location>
        <begin position="117"/>
        <end position="137"/>
    </location>
</feature>
<accession>A0ABR9PBH5</accession>
<keyword evidence="4" id="KW-1185">Reference proteome</keyword>
<organism evidence="3 4">
    <name type="scientific">Nocardiopsis coralli</name>
    <dbReference type="NCBI Taxonomy" id="2772213"/>
    <lineage>
        <taxon>Bacteria</taxon>
        <taxon>Bacillati</taxon>
        <taxon>Actinomycetota</taxon>
        <taxon>Actinomycetes</taxon>
        <taxon>Streptosporangiales</taxon>
        <taxon>Nocardiopsidaceae</taxon>
        <taxon>Nocardiopsis</taxon>
    </lineage>
</organism>
<protein>
    <submittedName>
        <fullName evidence="3">Uncharacterized protein</fullName>
    </submittedName>
</protein>
<dbReference type="Proteomes" id="UP000806528">
    <property type="component" value="Unassembled WGS sequence"/>
</dbReference>
<evidence type="ECO:0000256" key="2">
    <source>
        <dbReference type="SAM" id="Phobius"/>
    </source>
</evidence>
<sequence length="162" mass="17853">MSNSPQYPGGHLPPEGEPEPERNTDDRRKQDEPPLDTERFRRTTPARLRPIPARRSGGYWRLLAGAITYVMVVGGMADYTDLGARVAAHVLFWSLIVLAMLLNASRERRHGWERRPRWPYAVAALGGAALVEVLVLLVGSPLIVTGSLILLGFVGFVLMLAG</sequence>
<feature type="transmembrane region" description="Helical" evidence="2">
    <location>
        <begin position="86"/>
        <end position="105"/>
    </location>
</feature>
<keyword evidence="2" id="KW-0812">Transmembrane</keyword>
<proteinExistence type="predicted"/>
<keyword evidence="2" id="KW-0472">Membrane</keyword>
<feature type="compositionally biased region" description="Basic and acidic residues" evidence="1">
    <location>
        <begin position="19"/>
        <end position="41"/>
    </location>
</feature>
<evidence type="ECO:0000256" key="1">
    <source>
        <dbReference type="SAM" id="MobiDB-lite"/>
    </source>
</evidence>